<comment type="subunit">
    <text evidence="6">Part of the 30S ribosomal subunit. Contacts proteins S9 and S11.</text>
</comment>
<dbReference type="SUPFAM" id="SSF47973">
    <property type="entry name" value="Ribosomal protein S7"/>
    <property type="match status" value="1"/>
</dbReference>
<evidence type="ECO:0000256" key="4">
    <source>
        <dbReference type="ARBA" id="ARBA00022980"/>
    </source>
</evidence>
<dbReference type="Gene3D" id="1.10.455.10">
    <property type="entry name" value="Ribosomal protein S7 domain"/>
    <property type="match status" value="1"/>
</dbReference>
<comment type="function">
    <text evidence="6">One of the primary rRNA binding proteins, it binds directly to 16S rRNA where it nucleates assembly of the head domain of the 30S subunit. Is located at the subunit interface close to the decoding center, probably blocks exit of the E-site tRNA.</text>
</comment>
<evidence type="ECO:0000259" key="7">
    <source>
        <dbReference type="Pfam" id="PF00177"/>
    </source>
</evidence>
<dbReference type="Proteomes" id="UP000034917">
    <property type="component" value="Unassembled WGS sequence"/>
</dbReference>
<dbReference type="InterPro" id="IPR036823">
    <property type="entry name" value="Ribosomal_uS7_dom_sf"/>
</dbReference>
<keyword evidence="3 6" id="KW-0694">RNA-binding</keyword>
<evidence type="ECO:0000313" key="9">
    <source>
        <dbReference type="Proteomes" id="UP000034917"/>
    </source>
</evidence>
<dbReference type="CDD" id="cd14869">
    <property type="entry name" value="uS7_Bacteria"/>
    <property type="match status" value="1"/>
</dbReference>
<evidence type="ECO:0000256" key="2">
    <source>
        <dbReference type="ARBA" id="ARBA00022730"/>
    </source>
</evidence>
<dbReference type="Pfam" id="PF00177">
    <property type="entry name" value="Ribosomal_S7"/>
    <property type="match status" value="1"/>
</dbReference>
<evidence type="ECO:0000256" key="3">
    <source>
        <dbReference type="ARBA" id="ARBA00022884"/>
    </source>
</evidence>
<evidence type="ECO:0000256" key="6">
    <source>
        <dbReference type="HAMAP-Rule" id="MF_00480"/>
    </source>
</evidence>
<evidence type="ECO:0000256" key="5">
    <source>
        <dbReference type="ARBA" id="ARBA00023274"/>
    </source>
</evidence>
<organism evidence="8 9">
    <name type="scientific">Candidatus Roizmanbacteria bacterium GW2011_GWC2_37_13</name>
    <dbReference type="NCBI Taxonomy" id="1618486"/>
    <lineage>
        <taxon>Bacteria</taxon>
        <taxon>Candidatus Roizmaniibacteriota</taxon>
    </lineage>
</organism>
<protein>
    <recommendedName>
        <fullName evidence="6">Small ribosomal subunit protein uS7</fullName>
    </recommendedName>
</protein>
<proteinExistence type="inferred from homology"/>
<dbReference type="EMBL" id="LBSV01000005">
    <property type="protein sequence ID" value="KKQ25832.1"/>
    <property type="molecule type" value="Genomic_DNA"/>
</dbReference>
<dbReference type="InterPro" id="IPR005717">
    <property type="entry name" value="Ribosomal_uS7_bac/org-type"/>
</dbReference>
<accession>A0A0G0G705</accession>
<gene>
    <name evidence="6" type="primary">rpsG</name>
    <name evidence="8" type="ORF">US40_C0005G0002</name>
</gene>
<keyword evidence="6" id="KW-0820">tRNA-binding</keyword>
<dbReference type="NCBIfam" id="TIGR01029">
    <property type="entry name" value="rpsG_bact"/>
    <property type="match status" value="1"/>
</dbReference>
<keyword evidence="4 6" id="KW-0689">Ribosomal protein</keyword>
<dbReference type="GO" id="GO:0000049">
    <property type="term" value="F:tRNA binding"/>
    <property type="evidence" value="ECO:0007669"/>
    <property type="project" value="UniProtKB-UniRule"/>
</dbReference>
<dbReference type="PANTHER" id="PTHR11205">
    <property type="entry name" value="RIBOSOMAL PROTEIN S7"/>
    <property type="match status" value="1"/>
</dbReference>
<evidence type="ECO:0000313" key="8">
    <source>
        <dbReference type="EMBL" id="KKQ25832.1"/>
    </source>
</evidence>
<dbReference type="GO" id="GO:0006412">
    <property type="term" value="P:translation"/>
    <property type="evidence" value="ECO:0007669"/>
    <property type="project" value="UniProtKB-UniRule"/>
</dbReference>
<dbReference type="GO" id="GO:0019843">
    <property type="term" value="F:rRNA binding"/>
    <property type="evidence" value="ECO:0007669"/>
    <property type="project" value="UniProtKB-UniRule"/>
</dbReference>
<feature type="domain" description="Small ribosomal subunit protein uS7" evidence="7">
    <location>
        <begin position="3"/>
        <end position="150"/>
    </location>
</feature>
<comment type="similarity">
    <text evidence="1 6">Belongs to the universal ribosomal protein uS7 family.</text>
</comment>
<keyword evidence="2 6" id="KW-0699">rRNA-binding</keyword>
<dbReference type="HAMAP" id="MF_00480_B">
    <property type="entry name" value="Ribosomal_uS7_B"/>
    <property type="match status" value="1"/>
</dbReference>
<sequence>MPRHKYKKTRTKSDKVYNNYETAKLINYLMIDGEKSVSEKIVYDALEEIKKQGQDPLKTLHQAISNTSPSFEVKPRRLGGASYLVPIEVRRDRKLFLSLNWIIEAAKSRSNKEYHTFSKKLLAEIMEAAKNQGQGVAKKQSTEKLAENNRAFSHLKW</sequence>
<dbReference type="GO" id="GO:0015935">
    <property type="term" value="C:small ribosomal subunit"/>
    <property type="evidence" value="ECO:0007669"/>
    <property type="project" value="InterPro"/>
</dbReference>
<dbReference type="AlphaFoldDB" id="A0A0G0G705"/>
<evidence type="ECO:0000256" key="1">
    <source>
        <dbReference type="ARBA" id="ARBA00007151"/>
    </source>
</evidence>
<dbReference type="GO" id="GO:0003735">
    <property type="term" value="F:structural constituent of ribosome"/>
    <property type="evidence" value="ECO:0007669"/>
    <property type="project" value="InterPro"/>
</dbReference>
<keyword evidence="5 6" id="KW-0687">Ribonucleoprotein</keyword>
<reference evidence="8 9" key="1">
    <citation type="journal article" date="2015" name="Nature">
        <title>rRNA introns, odd ribosomes, and small enigmatic genomes across a large radiation of phyla.</title>
        <authorList>
            <person name="Brown C.T."/>
            <person name="Hug L.A."/>
            <person name="Thomas B.C."/>
            <person name="Sharon I."/>
            <person name="Castelle C.J."/>
            <person name="Singh A."/>
            <person name="Wilkins M.J."/>
            <person name="Williams K.H."/>
            <person name="Banfield J.F."/>
        </authorList>
    </citation>
    <scope>NUCLEOTIDE SEQUENCE [LARGE SCALE GENOMIC DNA]</scope>
</reference>
<dbReference type="InterPro" id="IPR023798">
    <property type="entry name" value="Ribosomal_uS7_dom"/>
</dbReference>
<dbReference type="PIRSF" id="PIRSF002122">
    <property type="entry name" value="RPS7p_RPS7a_RPS5e_RPS7o"/>
    <property type="match status" value="1"/>
</dbReference>
<comment type="caution">
    <text evidence="8">The sequence shown here is derived from an EMBL/GenBank/DDBJ whole genome shotgun (WGS) entry which is preliminary data.</text>
</comment>
<dbReference type="InterPro" id="IPR000235">
    <property type="entry name" value="Ribosomal_uS7"/>
</dbReference>
<name>A0A0G0G705_9BACT</name>